<evidence type="ECO:0000313" key="4">
    <source>
        <dbReference type="EMBL" id="NYJ20607.1"/>
    </source>
</evidence>
<dbReference type="RefSeq" id="WP_179579194.1">
    <property type="nucleotide sequence ID" value="NZ_JACCFM010000001.1"/>
</dbReference>
<dbReference type="InterPro" id="IPR043968">
    <property type="entry name" value="SGNH"/>
</dbReference>
<feature type="transmembrane region" description="Helical" evidence="1">
    <location>
        <begin position="97"/>
        <end position="116"/>
    </location>
</feature>
<organism evidence="4 5">
    <name type="scientific">Glaciibacter psychrotolerans</name>
    <dbReference type="NCBI Taxonomy" id="670054"/>
    <lineage>
        <taxon>Bacteria</taxon>
        <taxon>Bacillati</taxon>
        <taxon>Actinomycetota</taxon>
        <taxon>Actinomycetes</taxon>
        <taxon>Micrococcales</taxon>
        <taxon>Microbacteriaceae</taxon>
        <taxon>Glaciibacter</taxon>
    </lineage>
</organism>
<protein>
    <submittedName>
        <fullName evidence="4">Peptidoglycan/LPS O-acetylase OafA/YrhL</fullName>
    </submittedName>
</protein>
<comment type="caution">
    <text evidence="4">The sequence shown here is derived from an EMBL/GenBank/DDBJ whole genome shotgun (WGS) entry which is preliminary data.</text>
</comment>
<feature type="domain" description="SGNH" evidence="3">
    <location>
        <begin position="481"/>
        <end position="693"/>
    </location>
</feature>
<feature type="transmembrane region" description="Helical" evidence="1">
    <location>
        <begin position="170"/>
        <end position="189"/>
    </location>
</feature>
<feature type="transmembrane region" description="Helical" evidence="1">
    <location>
        <begin position="57"/>
        <end position="76"/>
    </location>
</feature>
<evidence type="ECO:0000259" key="2">
    <source>
        <dbReference type="Pfam" id="PF01757"/>
    </source>
</evidence>
<feature type="transmembrane region" description="Helical" evidence="1">
    <location>
        <begin position="235"/>
        <end position="251"/>
    </location>
</feature>
<dbReference type="GO" id="GO:0009103">
    <property type="term" value="P:lipopolysaccharide biosynthetic process"/>
    <property type="evidence" value="ECO:0007669"/>
    <property type="project" value="TreeGrafter"/>
</dbReference>
<dbReference type="InterPro" id="IPR050879">
    <property type="entry name" value="Acyltransferase_3"/>
</dbReference>
<feature type="transmembrane region" description="Helical" evidence="1">
    <location>
        <begin position="196"/>
        <end position="215"/>
    </location>
</feature>
<feature type="transmembrane region" description="Helical" evidence="1">
    <location>
        <begin position="327"/>
        <end position="345"/>
    </location>
</feature>
<dbReference type="GO" id="GO:0016020">
    <property type="term" value="C:membrane"/>
    <property type="evidence" value="ECO:0007669"/>
    <property type="project" value="TreeGrafter"/>
</dbReference>
<keyword evidence="5" id="KW-1185">Reference proteome</keyword>
<name>A0A7Z0EFA5_9MICO</name>
<feature type="domain" description="Acyltransferase 3" evidence="2">
    <location>
        <begin position="31"/>
        <end position="365"/>
    </location>
</feature>
<dbReference type="AlphaFoldDB" id="A0A7Z0EFA5"/>
<feature type="transmembrane region" description="Helical" evidence="1">
    <location>
        <begin position="351"/>
        <end position="370"/>
    </location>
</feature>
<dbReference type="PANTHER" id="PTHR23028:SF53">
    <property type="entry name" value="ACYL_TRANSF_3 DOMAIN-CONTAINING PROTEIN"/>
    <property type="match status" value="1"/>
</dbReference>
<dbReference type="Pfam" id="PF01757">
    <property type="entry name" value="Acyl_transf_3"/>
    <property type="match status" value="1"/>
</dbReference>
<feature type="transmembrane region" description="Helical" evidence="1">
    <location>
        <begin position="286"/>
        <end position="307"/>
    </location>
</feature>
<keyword evidence="1" id="KW-0812">Transmembrane</keyword>
<feature type="transmembrane region" description="Helical" evidence="1">
    <location>
        <begin position="34"/>
        <end position="51"/>
    </location>
</feature>
<gene>
    <name evidence="4" type="ORF">HNR05_002398</name>
</gene>
<feature type="transmembrane region" description="Helical" evidence="1">
    <location>
        <begin position="397"/>
        <end position="417"/>
    </location>
</feature>
<feature type="transmembrane region" description="Helical" evidence="1">
    <location>
        <begin position="258"/>
        <end position="274"/>
    </location>
</feature>
<dbReference type="GO" id="GO:0016747">
    <property type="term" value="F:acyltransferase activity, transferring groups other than amino-acyl groups"/>
    <property type="evidence" value="ECO:0007669"/>
    <property type="project" value="InterPro"/>
</dbReference>
<dbReference type="EMBL" id="JACCFM010000001">
    <property type="protein sequence ID" value="NYJ20607.1"/>
    <property type="molecule type" value="Genomic_DNA"/>
</dbReference>
<evidence type="ECO:0000259" key="3">
    <source>
        <dbReference type="Pfam" id="PF19040"/>
    </source>
</evidence>
<proteinExistence type="predicted"/>
<keyword evidence="1" id="KW-1133">Transmembrane helix</keyword>
<sequence>MTITAQNIAAPSGAEDLSPRAVIRPSRIRADVQGLRAIAVLAVIADHLFGWPTGGFVGVDIFFVLSGFLITGILMREYEKSGHISFRDFYARRIRRILPAAMLVLVATVAAAAWLLPRGRALEAMVDSVWAALFAANWRMASVGTDYFQKGLPPSPFQHYWSLSVEEQFYFVWPVVMVIVLFLAAHLFRSRKAPRVAVFSVLVALTLGSMVWGLAETSSNPTVAYFSSLTRVWELGVGAILALAAPLFMRVPASVRGLMAWIGLVGIGLGAFLLDSSTPFPMPGAILPVLATTLVLAAGIGTPGLGYDRMLWPITNRLMGYVGNISYSLYLWHLPVIVLLVAIFPADSKKYYLTCLVLITALSIASYHWVENPIRKSNWLRPAKPDSPHEHSGKARLIVVIAIIAAVTVVGGAVAVVKRAEAAASPPSDLQSQACVGAAALDSAGAACDSSANGDTVWPAVSDVEDDTGGAFSCWRKQGGELRSCNYGAQGPSALRVALVGDSHAAMLVPALLPQLERLNWSLDTYLGYGCQWRESPIGSDCGTVMAETQARLTEKAKPYDLIITTSARWANGNDLRPAVDGAARYWAEATGLGTKVVAVADNPGVSEDAMSCIARVGFNPATSNCSTPRDEATAVPDPLVQTVERVKGSKLVDMTDFFCIRSTCPAVIGNVIVYRDTAGHLTATYSKTLGKPLTDRILSASE</sequence>
<reference evidence="4 5" key="1">
    <citation type="submission" date="2020-07" db="EMBL/GenBank/DDBJ databases">
        <title>Sequencing the genomes of 1000 actinobacteria strains.</title>
        <authorList>
            <person name="Klenk H.-P."/>
        </authorList>
    </citation>
    <scope>NUCLEOTIDE SEQUENCE [LARGE SCALE GENOMIC DNA]</scope>
    <source>
        <strain evidence="4 5">LI1</strain>
    </source>
</reference>
<dbReference type="Proteomes" id="UP000537260">
    <property type="component" value="Unassembled WGS sequence"/>
</dbReference>
<keyword evidence="1" id="KW-0472">Membrane</keyword>
<dbReference type="PANTHER" id="PTHR23028">
    <property type="entry name" value="ACETYLTRANSFERASE"/>
    <property type="match status" value="1"/>
</dbReference>
<evidence type="ECO:0000313" key="5">
    <source>
        <dbReference type="Proteomes" id="UP000537260"/>
    </source>
</evidence>
<dbReference type="Pfam" id="PF19040">
    <property type="entry name" value="SGNH"/>
    <property type="match status" value="1"/>
</dbReference>
<dbReference type="InterPro" id="IPR002656">
    <property type="entry name" value="Acyl_transf_3_dom"/>
</dbReference>
<accession>A0A7Z0EFA5</accession>
<evidence type="ECO:0000256" key="1">
    <source>
        <dbReference type="SAM" id="Phobius"/>
    </source>
</evidence>